<comment type="caution">
    <text evidence="5">The sequence shown here is derived from an EMBL/GenBank/DDBJ whole genome shotgun (WGS) entry which is preliminary data.</text>
</comment>
<dbReference type="GO" id="GO:0043565">
    <property type="term" value="F:sequence-specific DNA binding"/>
    <property type="evidence" value="ECO:0007669"/>
    <property type="project" value="TreeGrafter"/>
</dbReference>
<feature type="compositionally biased region" description="Basic and acidic residues" evidence="4">
    <location>
        <begin position="85"/>
        <end position="99"/>
    </location>
</feature>
<sequence>MNGVCVRWRGWIDLERLDGVGCLEYDEERAQMDKLFFFPISNSKVEDAMLREQLEHYNQRLREFEDRQKAYRSHQQHHSNHQNHHLQERQIELSLDTHE</sequence>
<dbReference type="Proteomes" id="UP000792457">
    <property type="component" value="Unassembled WGS sequence"/>
</dbReference>
<feature type="compositionally biased region" description="Basic residues" evidence="4">
    <location>
        <begin position="70"/>
        <end position="84"/>
    </location>
</feature>
<evidence type="ECO:0000313" key="6">
    <source>
        <dbReference type="Proteomes" id="UP000792457"/>
    </source>
</evidence>
<evidence type="ECO:0000313" key="5">
    <source>
        <dbReference type="EMBL" id="KAG8226963.1"/>
    </source>
</evidence>
<dbReference type="PANTHER" id="PTHR10276:SF3">
    <property type="entry name" value="CORE-BINDING FACTOR SUBUNIT BETA"/>
    <property type="match status" value="1"/>
</dbReference>
<dbReference type="OrthoDB" id="10026505at2759"/>
<accession>A0A8K0K6N3</accession>
<dbReference type="Pfam" id="PF02312">
    <property type="entry name" value="CBF_beta"/>
    <property type="match status" value="1"/>
</dbReference>
<dbReference type="GO" id="GO:0006357">
    <property type="term" value="P:regulation of transcription by RNA polymerase II"/>
    <property type="evidence" value="ECO:0007669"/>
    <property type="project" value="TreeGrafter"/>
</dbReference>
<dbReference type="PANTHER" id="PTHR10276">
    <property type="entry name" value="CORE-BINDING FACTOR, BETA SUBUNIT"/>
    <property type="match status" value="1"/>
</dbReference>
<protein>
    <submittedName>
        <fullName evidence="5">Uncharacterized protein</fullName>
    </submittedName>
</protein>
<keyword evidence="6" id="KW-1185">Reference proteome</keyword>
<dbReference type="AlphaFoldDB" id="A0A8K0K6N3"/>
<gene>
    <name evidence="5" type="ORF">J437_LFUL009514</name>
</gene>
<evidence type="ECO:0000256" key="2">
    <source>
        <dbReference type="ARBA" id="ARBA00023242"/>
    </source>
</evidence>
<dbReference type="EMBL" id="KZ308306">
    <property type="protein sequence ID" value="KAG8226963.1"/>
    <property type="molecule type" value="Genomic_DNA"/>
</dbReference>
<dbReference type="Gene3D" id="2.40.250.10">
    <property type="entry name" value="Core binding factor, beta subunit"/>
    <property type="match status" value="1"/>
</dbReference>
<evidence type="ECO:0000256" key="3">
    <source>
        <dbReference type="ARBA" id="ARBA00025734"/>
    </source>
</evidence>
<comment type="similarity">
    <text evidence="3">Belongs to the CBF-beta family.</text>
</comment>
<name>A0A8K0K6N3_LADFU</name>
<dbReference type="SUPFAM" id="SSF50723">
    <property type="entry name" value="Core binding factor beta, CBF"/>
    <property type="match status" value="1"/>
</dbReference>
<feature type="region of interest" description="Disordered" evidence="4">
    <location>
        <begin position="68"/>
        <end position="99"/>
    </location>
</feature>
<dbReference type="InterPro" id="IPR003417">
    <property type="entry name" value="CBF_beta"/>
</dbReference>
<dbReference type="GO" id="GO:0016513">
    <property type="term" value="C:core-binding factor complex"/>
    <property type="evidence" value="ECO:0007669"/>
    <property type="project" value="TreeGrafter"/>
</dbReference>
<evidence type="ECO:0000256" key="1">
    <source>
        <dbReference type="ARBA" id="ARBA00004123"/>
    </source>
</evidence>
<reference evidence="5" key="1">
    <citation type="submission" date="2013-04" db="EMBL/GenBank/DDBJ databases">
        <authorList>
            <person name="Qu J."/>
            <person name="Murali S.C."/>
            <person name="Bandaranaike D."/>
            <person name="Bellair M."/>
            <person name="Blankenburg K."/>
            <person name="Chao H."/>
            <person name="Dinh H."/>
            <person name="Doddapaneni H."/>
            <person name="Downs B."/>
            <person name="Dugan-Rocha S."/>
            <person name="Elkadiri S."/>
            <person name="Gnanaolivu R.D."/>
            <person name="Hernandez B."/>
            <person name="Javaid M."/>
            <person name="Jayaseelan J.C."/>
            <person name="Lee S."/>
            <person name="Li M."/>
            <person name="Ming W."/>
            <person name="Munidasa M."/>
            <person name="Muniz J."/>
            <person name="Nguyen L."/>
            <person name="Ongeri F."/>
            <person name="Osuji N."/>
            <person name="Pu L.-L."/>
            <person name="Puazo M."/>
            <person name="Qu C."/>
            <person name="Quiroz J."/>
            <person name="Raj R."/>
            <person name="Weissenberger G."/>
            <person name="Xin Y."/>
            <person name="Zou X."/>
            <person name="Han Y."/>
            <person name="Richards S."/>
            <person name="Worley K."/>
            <person name="Muzny D."/>
            <person name="Gibbs R."/>
        </authorList>
    </citation>
    <scope>NUCLEOTIDE SEQUENCE</scope>
    <source>
        <strain evidence="5">Sampled in the wild</strain>
    </source>
</reference>
<organism evidence="5 6">
    <name type="scientific">Ladona fulva</name>
    <name type="common">Scarce chaser dragonfly</name>
    <name type="synonym">Libellula fulva</name>
    <dbReference type="NCBI Taxonomy" id="123851"/>
    <lineage>
        <taxon>Eukaryota</taxon>
        <taxon>Metazoa</taxon>
        <taxon>Ecdysozoa</taxon>
        <taxon>Arthropoda</taxon>
        <taxon>Hexapoda</taxon>
        <taxon>Insecta</taxon>
        <taxon>Pterygota</taxon>
        <taxon>Palaeoptera</taxon>
        <taxon>Odonata</taxon>
        <taxon>Epiprocta</taxon>
        <taxon>Anisoptera</taxon>
        <taxon>Libelluloidea</taxon>
        <taxon>Libellulidae</taxon>
        <taxon>Ladona</taxon>
    </lineage>
</organism>
<comment type="subcellular location">
    <subcellularLocation>
        <location evidence="1">Nucleus</location>
    </subcellularLocation>
</comment>
<evidence type="ECO:0000256" key="4">
    <source>
        <dbReference type="SAM" id="MobiDB-lite"/>
    </source>
</evidence>
<dbReference type="GO" id="GO:0003713">
    <property type="term" value="F:transcription coactivator activity"/>
    <property type="evidence" value="ECO:0007669"/>
    <property type="project" value="InterPro"/>
</dbReference>
<keyword evidence="2" id="KW-0539">Nucleus</keyword>
<proteinExistence type="inferred from homology"/>
<dbReference type="InterPro" id="IPR036552">
    <property type="entry name" value="CBF_bsu_sf"/>
</dbReference>
<reference evidence="5" key="2">
    <citation type="submission" date="2017-10" db="EMBL/GenBank/DDBJ databases">
        <title>Ladona fulva Genome sequencing and assembly.</title>
        <authorList>
            <person name="Murali S."/>
            <person name="Richards S."/>
            <person name="Bandaranaike D."/>
            <person name="Bellair M."/>
            <person name="Blankenburg K."/>
            <person name="Chao H."/>
            <person name="Dinh H."/>
            <person name="Doddapaneni H."/>
            <person name="Dugan-Rocha S."/>
            <person name="Elkadiri S."/>
            <person name="Gnanaolivu R."/>
            <person name="Hernandez B."/>
            <person name="Skinner E."/>
            <person name="Javaid M."/>
            <person name="Lee S."/>
            <person name="Li M."/>
            <person name="Ming W."/>
            <person name="Munidasa M."/>
            <person name="Muniz J."/>
            <person name="Nguyen L."/>
            <person name="Hughes D."/>
            <person name="Osuji N."/>
            <person name="Pu L.-L."/>
            <person name="Puazo M."/>
            <person name="Qu C."/>
            <person name="Quiroz J."/>
            <person name="Raj R."/>
            <person name="Weissenberger G."/>
            <person name="Xin Y."/>
            <person name="Zou X."/>
            <person name="Han Y."/>
            <person name="Worley K."/>
            <person name="Muzny D."/>
            <person name="Gibbs R."/>
        </authorList>
    </citation>
    <scope>NUCLEOTIDE SEQUENCE</scope>
    <source>
        <strain evidence="5">Sampled in the wild</strain>
    </source>
</reference>